<dbReference type="OrthoDB" id="9810250at2"/>
<organism evidence="1 2">
    <name type="scientific">Lactiplantibacillus mudanjiangensis</name>
    <dbReference type="NCBI Taxonomy" id="1296538"/>
    <lineage>
        <taxon>Bacteria</taxon>
        <taxon>Bacillati</taxon>
        <taxon>Bacillota</taxon>
        <taxon>Bacilli</taxon>
        <taxon>Lactobacillales</taxon>
        <taxon>Lactobacillaceae</taxon>
        <taxon>Lactiplantibacillus</taxon>
    </lineage>
</organism>
<gene>
    <name evidence="1" type="ORF">MUDAN_MDHGFNIF_01955</name>
</gene>
<dbReference type="RefSeq" id="WP_130852422.1">
    <property type="nucleotide sequence ID" value="NZ_UYIG01000196.1"/>
</dbReference>
<evidence type="ECO:0000313" key="1">
    <source>
        <dbReference type="EMBL" id="VDG30404.1"/>
    </source>
</evidence>
<dbReference type="Gene3D" id="1.10.357.10">
    <property type="entry name" value="Tetracycline Repressor, domain 2"/>
    <property type="match status" value="1"/>
</dbReference>
<dbReference type="InterPro" id="IPR050624">
    <property type="entry name" value="HTH-type_Tx_Regulator"/>
</dbReference>
<keyword evidence="2" id="KW-1185">Reference proteome</keyword>
<dbReference type="InterPro" id="IPR009057">
    <property type="entry name" value="Homeodomain-like_sf"/>
</dbReference>
<evidence type="ECO:0008006" key="3">
    <source>
        <dbReference type="Google" id="ProtNLM"/>
    </source>
</evidence>
<name>A0A660E3P9_9LACO</name>
<dbReference type="EMBL" id="UYIG01000196">
    <property type="protein sequence ID" value="VDG30404.1"/>
    <property type="molecule type" value="Genomic_DNA"/>
</dbReference>
<dbReference type="PANTHER" id="PTHR43479:SF7">
    <property type="entry name" value="TETR-FAMILY TRANSCRIPTIONAL REGULATOR"/>
    <property type="match status" value="1"/>
</dbReference>
<reference evidence="1 2" key="1">
    <citation type="submission" date="2018-11" db="EMBL/GenBank/DDBJ databases">
        <authorList>
            <person name="Wuyts S."/>
        </authorList>
    </citation>
    <scope>NUCLEOTIDE SEQUENCE [LARGE SCALE GENOMIC DNA]</scope>
    <source>
        <strain evidence="1">Lactobacillus mudanjiangensis AMBF249</strain>
    </source>
</reference>
<dbReference type="Proteomes" id="UP000289996">
    <property type="component" value="Unassembled WGS sequence"/>
</dbReference>
<evidence type="ECO:0000313" key="2">
    <source>
        <dbReference type="Proteomes" id="UP000289996"/>
    </source>
</evidence>
<dbReference type="PANTHER" id="PTHR43479">
    <property type="entry name" value="ACREF/ENVCD OPERON REPRESSOR-RELATED"/>
    <property type="match status" value="1"/>
</dbReference>
<proteinExistence type="predicted"/>
<dbReference type="SUPFAM" id="SSF46689">
    <property type="entry name" value="Homeodomain-like"/>
    <property type="match status" value="1"/>
</dbReference>
<dbReference type="AlphaFoldDB" id="A0A660E3P9"/>
<accession>A0A660E3P9</accession>
<protein>
    <recommendedName>
        <fullName evidence="3">HTH tetR-type domain-containing protein</fullName>
    </recommendedName>
</protein>
<sequence length="180" mass="21053">MADHRYQRTDNDIKRVFLASLQTTAFDQVSITQLTKSCLIDRSTFYAHYDSLYTLAQAVITDVISDLQSTLKTSLMKQHEPEFNHYQYFRDSLVRLFNDNTAKIILLRQINLGQNSFDAQCRRLFSDYYTQVFHLSADNFTIYLLVNLAMSDFDYILQHQRAPELAEIRSGLKGIEQIFN</sequence>